<dbReference type="UniPathway" id="UPA00143"/>
<gene>
    <name evidence="6" type="ORF">Fcan01_15131</name>
</gene>
<dbReference type="PROSITE" id="PS50089">
    <property type="entry name" value="ZF_RING_2"/>
    <property type="match status" value="1"/>
</dbReference>
<dbReference type="Pfam" id="PF21362">
    <property type="entry name" value="Sina_RING"/>
    <property type="match status" value="1"/>
</dbReference>
<evidence type="ECO:0000313" key="6">
    <source>
        <dbReference type="EMBL" id="OXA50185.1"/>
    </source>
</evidence>
<dbReference type="Gene3D" id="3.30.60.90">
    <property type="match status" value="2"/>
</dbReference>
<sequence length="493" mass="55857">MDFEKFEEILICPICQEISSTPIYQCTKGHILCHICIPKVSDWLCPTCRTALPKENIRALGLEQLANSIEVKCKNWKRGCHATFKSKDLKEHLQAFNCDYENFSLCEQFGSKCTVGVLFVEFKEHCFESHINQTNTMSHGKICNIEQSVKWGDLADAENTCIVWEPCHIVIENQVHVLLSNYNGSHKLFQWVILTLPASGKHADASSLYKVDITIEPRLENDILSKVKNTWCGENLDFAKWKNLTNLEICDPTSTCFVPLRFLADFSGKTVDRNKLIKWKLSVVIYSSTMERKCDVALQNSVSSVSQSVLNKRSDNAVVESNSYHKVNGDTGESLRFEIFEGSTCDFCGKTPIKGVVYACTECQDFTACEPCTKQGLHNEHILIRKKYSEIRRNENQDIGNSSATGAVVHQATCDVCGFEILGVRYKCCCCLDLDICEKCEDKGCHDHHWCLRTVKSDRRKLVNAISTVSKDNAIQNFHNVALKRGYRRVNLS</sequence>
<accession>A0A226DXH9</accession>
<evidence type="ECO:0000256" key="1">
    <source>
        <dbReference type="ARBA" id="ARBA00022723"/>
    </source>
</evidence>
<evidence type="ECO:0000313" key="7">
    <source>
        <dbReference type="Proteomes" id="UP000198287"/>
    </source>
</evidence>
<dbReference type="AlphaFoldDB" id="A0A226DXH9"/>
<dbReference type="OMA" id="CHIVIEN"/>
<dbReference type="GO" id="GO:0008270">
    <property type="term" value="F:zinc ion binding"/>
    <property type="evidence" value="ECO:0007669"/>
    <property type="project" value="UniProtKB-KW"/>
</dbReference>
<dbReference type="InterPro" id="IPR001841">
    <property type="entry name" value="Znf_RING"/>
</dbReference>
<evidence type="ECO:0000256" key="3">
    <source>
        <dbReference type="ARBA" id="ARBA00022833"/>
    </source>
</evidence>
<evidence type="ECO:0000256" key="4">
    <source>
        <dbReference type="PROSITE-ProRule" id="PRU00175"/>
    </source>
</evidence>
<dbReference type="InterPro" id="IPR004162">
    <property type="entry name" value="SINA-like_animal"/>
</dbReference>
<name>A0A226DXH9_FOLCA</name>
<keyword evidence="2 4" id="KW-0863">Zinc-finger</keyword>
<dbReference type="Proteomes" id="UP000198287">
    <property type="component" value="Unassembled WGS sequence"/>
</dbReference>
<dbReference type="PANTHER" id="PTHR45877:SF2">
    <property type="entry name" value="E3 UBIQUITIN-PROTEIN LIGASE SINA-RELATED"/>
    <property type="match status" value="1"/>
</dbReference>
<organism evidence="6 7">
    <name type="scientific">Folsomia candida</name>
    <name type="common">Springtail</name>
    <dbReference type="NCBI Taxonomy" id="158441"/>
    <lineage>
        <taxon>Eukaryota</taxon>
        <taxon>Metazoa</taxon>
        <taxon>Ecdysozoa</taxon>
        <taxon>Arthropoda</taxon>
        <taxon>Hexapoda</taxon>
        <taxon>Collembola</taxon>
        <taxon>Entomobryomorpha</taxon>
        <taxon>Isotomoidea</taxon>
        <taxon>Isotomidae</taxon>
        <taxon>Proisotominae</taxon>
        <taxon>Folsomia</taxon>
    </lineage>
</organism>
<comment type="caution">
    <text evidence="6">The sequence shown here is derived from an EMBL/GenBank/DDBJ whole genome shotgun (WGS) entry which is preliminary data.</text>
</comment>
<dbReference type="InterPro" id="IPR000433">
    <property type="entry name" value="Znf_ZZ"/>
</dbReference>
<dbReference type="GO" id="GO:0016567">
    <property type="term" value="P:protein ubiquitination"/>
    <property type="evidence" value="ECO:0007669"/>
    <property type="project" value="UniProtKB-UniPathway"/>
</dbReference>
<dbReference type="GO" id="GO:0043161">
    <property type="term" value="P:proteasome-mediated ubiquitin-dependent protein catabolic process"/>
    <property type="evidence" value="ECO:0007669"/>
    <property type="project" value="TreeGrafter"/>
</dbReference>
<dbReference type="SMART" id="SM00291">
    <property type="entry name" value="ZnF_ZZ"/>
    <property type="match status" value="2"/>
</dbReference>
<evidence type="ECO:0000256" key="2">
    <source>
        <dbReference type="ARBA" id="ARBA00022771"/>
    </source>
</evidence>
<keyword evidence="3" id="KW-0862">Zinc</keyword>
<dbReference type="GO" id="GO:0031624">
    <property type="term" value="F:ubiquitin conjugating enzyme binding"/>
    <property type="evidence" value="ECO:0007669"/>
    <property type="project" value="TreeGrafter"/>
</dbReference>
<reference evidence="6 7" key="1">
    <citation type="submission" date="2015-12" db="EMBL/GenBank/DDBJ databases">
        <title>The genome of Folsomia candida.</title>
        <authorList>
            <person name="Faddeeva A."/>
            <person name="Derks M.F."/>
            <person name="Anvar Y."/>
            <person name="Smit S."/>
            <person name="Van Straalen N."/>
            <person name="Roelofs D."/>
        </authorList>
    </citation>
    <scope>NUCLEOTIDE SEQUENCE [LARGE SCALE GENOMIC DNA]</scope>
    <source>
        <strain evidence="6 7">VU population</strain>
        <tissue evidence="6">Whole body</tissue>
    </source>
</reference>
<dbReference type="SUPFAM" id="SSF57850">
    <property type="entry name" value="RING/U-box"/>
    <property type="match status" value="3"/>
</dbReference>
<dbReference type="PROSITE" id="PS01357">
    <property type="entry name" value="ZF_ZZ_1"/>
    <property type="match status" value="1"/>
</dbReference>
<dbReference type="Gene3D" id="3.30.40.10">
    <property type="entry name" value="Zinc/RING finger domain, C3HC4 (zinc finger)"/>
    <property type="match status" value="2"/>
</dbReference>
<dbReference type="SUPFAM" id="SSF49599">
    <property type="entry name" value="TRAF domain-like"/>
    <property type="match status" value="1"/>
</dbReference>
<evidence type="ECO:0000259" key="5">
    <source>
        <dbReference type="PROSITE" id="PS50089"/>
    </source>
</evidence>
<dbReference type="InterPro" id="IPR049548">
    <property type="entry name" value="Sina-like_RING"/>
</dbReference>
<dbReference type="EMBL" id="LNIX01000009">
    <property type="protein sequence ID" value="OXA50185.1"/>
    <property type="molecule type" value="Genomic_DNA"/>
</dbReference>
<keyword evidence="7" id="KW-1185">Reference proteome</keyword>
<protein>
    <submittedName>
        <fullName evidence="6">E3 ubiquitin-protein ligase SINAT2</fullName>
    </submittedName>
</protein>
<dbReference type="Pfam" id="PF00569">
    <property type="entry name" value="ZZ"/>
    <property type="match status" value="2"/>
</dbReference>
<dbReference type="InterPro" id="IPR013083">
    <property type="entry name" value="Znf_RING/FYVE/PHD"/>
</dbReference>
<proteinExistence type="predicted"/>
<dbReference type="GO" id="GO:0061630">
    <property type="term" value="F:ubiquitin protein ligase activity"/>
    <property type="evidence" value="ECO:0007669"/>
    <property type="project" value="TreeGrafter"/>
</dbReference>
<dbReference type="STRING" id="158441.A0A226DXH9"/>
<keyword evidence="1" id="KW-0479">Metal-binding</keyword>
<dbReference type="PANTHER" id="PTHR45877">
    <property type="entry name" value="E3 UBIQUITIN-PROTEIN LIGASE SIAH2"/>
    <property type="match status" value="1"/>
</dbReference>
<feature type="domain" description="RING-type" evidence="5">
    <location>
        <begin position="12"/>
        <end position="49"/>
    </location>
</feature>
<dbReference type="OrthoDB" id="4788989at2759"/>
<dbReference type="InterPro" id="IPR043145">
    <property type="entry name" value="Znf_ZZ_sf"/>
</dbReference>
<dbReference type="GO" id="GO:0005737">
    <property type="term" value="C:cytoplasm"/>
    <property type="evidence" value="ECO:0007669"/>
    <property type="project" value="TreeGrafter"/>
</dbReference>